<dbReference type="Proteomes" id="UP000198718">
    <property type="component" value="Unassembled WGS sequence"/>
</dbReference>
<reference evidence="2 3" key="1">
    <citation type="submission" date="2016-10" db="EMBL/GenBank/DDBJ databases">
        <authorList>
            <person name="de Groot N.N."/>
        </authorList>
    </citation>
    <scope>NUCLEOTIDE SEQUENCE [LARGE SCALE GENOMIC DNA]</scope>
    <source>
        <strain evidence="2 3">DSM 18346</strain>
    </source>
</reference>
<evidence type="ECO:0000313" key="2">
    <source>
        <dbReference type="EMBL" id="SDJ95912.1"/>
    </source>
</evidence>
<accession>A0A1G8XZF1</accession>
<dbReference type="STRING" id="393762.SAMN05660472_00377"/>
<dbReference type="OrthoDB" id="1754972at2"/>
<evidence type="ECO:0000256" key="1">
    <source>
        <dbReference type="SAM" id="MobiDB-lite"/>
    </source>
</evidence>
<dbReference type="AlphaFoldDB" id="A0A1G8XZF1"/>
<dbReference type="EMBL" id="FNFP01000001">
    <property type="protein sequence ID" value="SDJ95912.1"/>
    <property type="molecule type" value="Genomic_DNA"/>
</dbReference>
<name>A0A1G8XZF1_9FIRM</name>
<protein>
    <submittedName>
        <fullName evidence="2">Uncharacterized protein</fullName>
    </submittedName>
</protein>
<evidence type="ECO:0000313" key="3">
    <source>
        <dbReference type="Proteomes" id="UP000198718"/>
    </source>
</evidence>
<dbReference type="RefSeq" id="WP_090549505.1">
    <property type="nucleotide sequence ID" value="NZ_FNFP01000001.1"/>
</dbReference>
<keyword evidence="3" id="KW-1185">Reference proteome</keyword>
<proteinExistence type="predicted"/>
<gene>
    <name evidence="2" type="ORF">SAMN05660472_00377</name>
</gene>
<sequence length="66" mass="8155">MKKKQHAPRNPQDIIDSTYNQRDFEIPEKDMNSYVMPLDMMRDVDAFDSRKFYEKEWNDSFKNYKK</sequence>
<organism evidence="2 3">
    <name type="scientific">Natronincola ferrireducens</name>
    <dbReference type="NCBI Taxonomy" id="393762"/>
    <lineage>
        <taxon>Bacteria</taxon>
        <taxon>Bacillati</taxon>
        <taxon>Bacillota</taxon>
        <taxon>Clostridia</taxon>
        <taxon>Peptostreptococcales</taxon>
        <taxon>Natronincolaceae</taxon>
        <taxon>Natronincola</taxon>
    </lineage>
</organism>
<feature type="region of interest" description="Disordered" evidence="1">
    <location>
        <begin position="1"/>
        <end position="22"/>
    </location>
</feature>